<reference evidence="2" key="1">
    <citation type="submission" date="2019-08" db="EMBL/GenBank/DDBJ databases">
        <title>Complete genome sequence of a mangrove-derived Streptomyces xiamenensis.</title>
        <authorList>
            <person name="Xu J."/>
        </authorList>
    </citation>
    <scope>NUCLEOTIDE SEQUENCE</scope>
    <source>
        <strain evidence="2">318</strain>
    </source>
</reference>
<proteinExistence type="predicted"/>
<dbReference type="KEGG" id="sxi:SXIM_47020"/>
<accession>A0A0F7CQA8</accession>
<dbReference type="InterPro" id="IPR011990">
    <property type="entry name" value="TPR-like_helical_dom_sf"/>
</dbReference>
<name>A0A0F7CQA8_9ACTN</name>
<protein>
    <recommendedName>
        <fullName evidence="4">Tetratricopeptide repeat protein</fullName>
    </recommendedName>
</protein>
<dbReference type="Gene3D" id="1.25.40.10">
    <property type="entry name" value="Tetratricopeptide repeat domain"/>
    <property type="match status" value="1"/>
</dbReference>
<dbReference type="PATRIC" id="fig|408015.6.peg.4759"/>
<evidence type="ECO:0000256" key="1">
    <source>
        <dbReference type="PROSITE-ProRule" id="PRU00339"/>
    </source>
</evidence>
<evidence type="ECO:0008006" key="4">
    <source>
        <dbReference type="Google" id="ProtNLM"/>
    </source>
</evidence>
<dbReference type="PROSITE" id="PS50005">
    <property type="entry name" value="TPR"/>
    <property type="match status" value="1"/>
</dbReference>
<dbReference type="HOGENOM" id="CLU_094583_0_0_11"/>
<dbReference type="InterPro" id="IPR019734">
    <property type="entry name" value="TPR_rpt"/>
</dbReference>
<dbReference type="AlphaFoldDB" id="A0A0F7CQA8"/>
<dbReference type="STRING" id="408015.SXIM_47020"/>
<dbReference type="Proteomes" id="UP000034034">
    <property type="component" value="Chromosome"/>
</dbReference>
<keyword evidence="1" id="KW-0802">TPR repeat</keyword>
<gene>
    <name evidence="2" type="ORF">SXIM_47020</name>
</gene>
<evidence type="ECO:0000313" key="2">
    <source>
        <dbReference type="EMBL" id="AKG46086.1"/>
    </source>
</evidence>
<keyword evidence="3" id="KW-1185">Reference proteome</keyword>
<sequence length="269" mass="29091">MHECTIGSMTRLEGNVADTAIPPTVPLDSAVWRLRSRGCWQDAAALLETTAAASPAAALHRTALLVECCMFTGEGWERAEDALRAVESMPLTDEERGAAAGERGYLAYASTLLRVRDRTDEARAALGRAAALLAPDSPGRALLDFRRGLMAQHVSGNAEAAEAGFRRAHVEAVARGDALLSSYTWRHLAALAQEKGDLDRAREGFTHSLRLREETGFLVGIAPALVALAEVQPEPEAARLRTEASRLFHLLDRVPRWLAPHFAPRAAAD</sequence>
<organism evidence="2 3">
    <name type="scientific">Streptomyces xiamenensis</name>
    <dbReference type="NCBI Taxonomy" id="408015"/>
    <lineage>
        <taxon>Bacteria</taxon>
        <taxon>Bacillati</taxon>
        <taxon>Actinomycetota</taxon>
        <taxon>Actinomycetes</taxon>
        <taxon>Kitasatosporales</taxon>
        <taxon>Streptomycetaceae</taxon>
        <taxon>Streptomyces</taxon>
    </lineage>
</organism>
<evidence type="ECO:0000313" key="3">
    <source>
        <dbReference type="Proteomes" id="UP000034034"/>
    </source>
</evidence>
<dbReference type="EMBL" id="CP009922">
    <property type="protein sequence ID" value="AKG46086.1"/>
    <property type="molecule type" value="Genomic_DNA"/>
</dbReference>
<feature type="repeat" description="TPR" evidence="1">
    <location>
        <begin position="182"/>
        <end position="215"/>
    </location>
</feature>
<dbReference type="SUPFAM" id="SSF48452">
    <property type="entry name" value="TPR-like"/>
    <property type="match status" value="1"/>
</dbReference>